<gene>
    <name evidence="1" type="ORF">RKE40_21940</name>
</gene>
<organism evidence="1 2">
    <name type="scientific">Bosea rubneri</name>
    <dbReference type="NCBI Taxonomy" id="3075434"/>
    <lineage>
        <taxon>Bacteria</taxon>
        <taxon>Pseudomonadati</taxon>
        <taxon>Pseudomonadota</taxon>
        <taxon>Alphaproteobacteria</taxon>
        <taxon>Hyphomicrobiales</taxon>
        <taxon>Boseaceae</taxon>
        <taxon>Bosea</taxon>
    </lineage>
</organism>
<sequence length="249" mass="27021">MMPSPHSQPRRRPVHGAMIGVIVLDTGFDRLPGDVANAETWDFPVQFRVVRGVRPKDVIEGDPEQALGPFREAIDDLVGIGAAGITTSCGFLAAVHPELRRYSPVPIATSSLMQIPLALSLLPEDRTVGVIVSDRKALQDRHFRNVGAPTGLPLGELPEDGVIRSHMRDNRPLADHAAQEHEVLAVVQRMLAATPAIGAIVSECANLPPHSAAIQRAFSLPVFDIVTLVDWLHSAIRPRAYGDGPRLHR</sequence>
<dbReference type="RefSeq" id="WP_316020334.1">
    <property type="nucleotide sequence ID" value="NZ_JAWDID010000043.1"/>
</dbReference>
<comment type="caution">
    <text evidence="1">The sequence shown here is derived from an EMBL/GenBank/DDBJ whole genome shotgun (WGS) entry which is preliminary data.</text>
</comment>
<name>A0ABU3SDV1_9HYPH</name>
<reference evidence="1 2" key="1">
    <citation type="submission" date="2023-09" db="EMBL/GenBank/DDBJ databases">
        <title>Whole genome shotgun sequencing (WGS) of Bosea sp. ZW T0_25, isolated from stored onions (Allium cepa).</title>
        <authorList>
            <person name="Stoll D.A."/>
            <person name="Huch M."/>
        </authorList>
    </citation>
    <scope>NUCLEOTIDE SEQUENCE [LARGE SCALE GENOMIC DNA]</scope>
    <source>
        <strain evidence="1 2">ZW T0_25</strain>
    </source>
</reference>
<accession>A0ABU3SDV1</accession>
<evidence type="ECO:0000313" key="2">
    <source>
        <dbReference type="Proteomes" id="UP001254257"/>
    </source>
</evidence>
<dbReference type="EMBL" id="JAWDID010000043">
    <property type="protein sequence ID" value="MDU0342567.1"/>
    <property type="molecule type" value="Genomic_DNA"/>
</dbReference>
<proteinExistence type="predicted"/>
<dbReference type="NCBIfam" id="NF005679">
    <property type="entry name" value="PRK07475.1"/>
    <property type="match status" value="1"/>
</dbReference>
<keyword evidence="2" id="KW-1185">Reference proteome</keyword>
<evidence type="ECO:0000313" key="1">
    <source>
        <dbReference type="EMBL" id="MDU0342567.1"/>
    </source>
</evidence>
<protein>
    <submittedName>
        <fullName evidence="1">Aspartate/glutamate racemase family protein</fullName>
    </submittedName>
</protein>
<dbReference type="Proteomes" id="UP001254257">
    <property type="component" value="Unassembled WGS sequence"/>
</dbReference>